<comment type="caution">
    <text evidence="2">The sequence shown here is derived from an EMBL/GenBank/DDBJ whole genome shotgun (WGS) entry which is preliminary data.</text>
</comment>
<feature type="region of interest" description="Disordered" evidence="1">
    <location>
        <begin position="252"/>
        <end position="333"/>
    </location>
</feature>
<sequence>MIIRPGYLRATNHHFPFPPHLVCLPQPPSKEGKSSTGIHCFASKPRQSQDVLPSLAASHRADKHGARPTPTDLAKSYHHSLENHTPPKNSTEQASVGIARWHTTTPGRETAASFSQRSGIREREAVCDIAPCSVGALPQLSLSPLNVLGFMESWTRALGASSPRGKTKCPSLESRDKEGTDADVTICVASSGIPVEKRWHSALDLMRDQPGTPGSESWLLLQVFGSVRKPPAVFSVVEGGWSFLQRRVRGPQTASGAASPASVSSGHQRRPTDCCRSPVTGLPAPGARNSRQDAGVPAGSETMGSPASHGRHTRGNRNISVSETDLVLDNHPM</sequence>
<organism evidence="2 3">
    <name type="scientific">Dactylonectria estremocensis</name>
    <dbReference type="NCBI Taxonomy" id="1079267"/>
    <lineage>
        <taxon>Eukaryota</taxon>
        <taxon>Fungi</taxon>
        <taxon>Dikarya</taxon>
        <taxon>Ascomycota</taxon>
        <taxon>Pezizomycotina</taxon>
        <taxon>Sordariomycetes</taxon>
        <taxon>Hypocreomycetidae</taxon>
        <taxon>Hypocreales</taxon>
        <taxon>Nectriaceae</taxon>
        <taxon>Dactylonectria</taxon>
    </lineage>
</organism>
<evidence type="ECO:0000313" key="3">
    <source>
        <dbReference type="Proteomes" id="UP000717696"/>
    </source>
</evidence>
<dbReference type="EMBL" id="JAGMUU010000002">
    <property type="protein sequence ID" value="KAH7159739.1"/>
    <property type="molecule type" value="Genomic_DNA"/>
</dbReference>
<proteinExistence type="predicted"/>
<reference evidence="2" key="1">
    <citation type="journal article" date="2021" name="Nat. Commun.">
        <title>Genetic determinants of endophytism in the Arabidopsis root mycobiome.</title>
        <authorList>
            <person name="Mesny F."/>
            <person name="Miyauchi S."/>
            <person name="Thiergart T."/>
            <person name="Pickel B."/>
            <person name="Atanasova L."/>
            <person name="Karlsson M."/>
            <person name="Huettel B."/>
            <person name="Barry K.W."/>
            <person name="Haridas S."/>
            <person name="Chen C."/>
            <person name="Bauer D."/>
            <person name="Andreopoulos W."/>
            <person name="Pangilinan J."/>
            <person name="LaButti K."/>
            <person name="Riley R."/>
            <person name="Lipzen A."/>
            <person name="Clum A."/>
            <person name="Drula E."/>
            <person name="Henrissat B."/>
            <person name="Kohler A."/>
            <person name="Grigoriev I.V."/>
            <person name="Martin F.M."/>
            <person name="Hacquard S."/>
        </authorList>
    </citation>
    <scope>NUCLEOTIDE SEQUENCE</scope>
    <source>
        <strain evidence="2">MPI-CAGE-AT-0021</strain>
    </source>
</reference>
<name>A0A9P9FDM2_9HYPO</name>
<feature type="compositionally biased region" description="Low complexity" evidence="1">
    <location>
        <begin position="254"/>
        <end position="266"/>
    </location>
</feature>
<dbReference type="OrthoDB" id="10610885at2759"/>
<feature type="region of interest" description="Disordered" evidence="1">
    <location>
        <begin position="45"/>
        <end position="95"/>
    </location>
</feature>
<keyword evidence="3" id="KW-1185">Reference proteome</keyword>
<dbReference type="AlphaFoldDB" id="A0A9P9FDM2"/>
<evidence type="ECO:0000313" key="2">
    <source>
        <dbReference type="EMBL" id="KAH7159739.1"/>
    </source>
</evidence>
<evidence type="ECO:0000256" key="1">
    <source>
        <dbReference type="SAM" id="MobiDB-lite"/>
    </source>
</evidence>
<accession>A0A9P9FDM2</accession>
<gene>
    <name evidence="2" type="ORF">B0J13DRAFT_519185</name>
</gene>
<dbReference type="Proteomes" id="UP000717696">
    <property type="component" value="Unassembled WGS sequence"/>
</dbReference>
<protein>
    <submittedName>
        <fullName evidence="2">Uncharacterized protein</fullName>
    </submittedName>
</protein>